<dbReference type="InterPro" id="IPR032710">
    <property type="entry name" value="NTF2-like_dom_sf"/>
</dbReference>
<dbReference type="PANTHER" id="PTHR38436:SF1">
    <property type="entry name" value="ESTER CYCLASE"/>
    <property type="match status" value="1"/>
</dbReference>
<dbReference type="InterPro" id="IPR009959">
    <property type="entry name" value="Cyclase_SnoaL-like"/>
</dbReference>
<dbReference type="EMBL" id="FOAW01000006">
    <property type="protein sequence ID" value="SEL14532.1"/>
    <property type="molecule type" value="Genomic_DNA"/>
</dbReference>
<dbReference type="Gene3D" id="3.10.450.50">
    <property type="match status" value="1"/>
</dbReference>
<dbReference type="AlphaFoldDB" id="A0A1H7MTD9"/>
<evidence type="ECO:0000313" key="1">
    <source>
        <dbReference type="EMBL" id="SEL14532.1"/>
    </source>
</evidence>
<protein>
    <submittedName>
        <fullName evidence="1">SnoaL-like polyketide cyclase</fullName>
    </submittedName>
</protein>
<name>A0A1H7MTD9_9NOCA</name>
<dbReference type="SUPFAM" id="SSF54427">
    <property type="entry name" value="NTF2-like"/>
    <property type="match status" value="1"/>
</dbReference>
<dbReference type="GO" id="GO:0030638">
    <property type="term" value="P:polyketide metabolic process"/>
    <property type="evidence" value="ECO:0007669"/>
    <property type="project" value="InterPro"/>
</dbReference>
<dbReference type="PANTHER" id="PTHR38436">
    <property type="entry name" value="POLYKETIDE CYCLASE SNOAL-LIKE DOMAIN"/>
    <property type="match status" value="1"/>
</dbReference>
<dbReference type="RefSeq" id="WP_072749542.1">
    <property type="nucleotide sequence ID" value="NZ_FOAW01000006.1"/>
</dbReference>
<gene>
    <name evidence="1" type="ORF">SAMN05444583_106141</name>
</gene>
<sequence length="178" mass="19683">MNSDRSTPSADAKSIAVRSIEFVAAGGREDFDAIIHPEALNHETKTEPPHTRVPGPASWHATALWLRQPFADLHFEIRNVVADGDLVAVEVTMSGRHVGLFLNFDESGAVAGAFPPTGRSFAVAQSHWVRIENGLVIEHWATRDDLGMAEQLGWLEPSPAYLTRMLWAKRRARKARPV</sequence>
<accession>A0A1H7MTD9</accession>
<reference evidence="2" key="1">
    <citation type="submission" date="2016-10" db="EMBL/GenBank/DDBJ databases">
        <authorList>
            <person name="Varghese N."/>
            <person name="Submissions S."/>
        </authorList>
    </citation>
    <scope>NUCLEOTIDE SEQUENCE [LARGE SCALE GENOMIC DNA]</scope>
    <source>
        <strain evidence="2">DSM 44675</strain>
    </source>
</reference>
<proteinExistence type="predicted"/>
<dbReference type="OrthoDB" id="129343at2"/>
<organism evidence="1 2">
    <name type="scientific">Rhodococcus maanshanensis</name>
    <dbReference type="NCBI Taxonomy" id="183556"/>
    <lineage>
        <taxon>Bacteria</taxon>
        <taxon>Bacillati</taxon>
        <taxon>Actinomycetota</taxon>
        <taxon>Actinomycetes</taxon>
        <taxon>Mycobacteriales</taxon>
        <taxon>Nocardiaceae</taxon>
        <taxon>Rhodococcus</taxon>
    </lineage>
</organism>
<evidence type="ECO:0000313" key="2">
    <source>
        <dbReference type="Proteomes" id="UP000198677"/>
    </source>
</evidence>
<dbReference type="Pfam" id="PF07366">
    <property type="entry name" value="SnoaL"/>
    <property type="match status" value="1"/>
</dbReference>
<keyword evidence="2" id="KW-1185">Reference proteome</keyword>
<dbReference type="Proteomes" id="UP000198677">
    <property type="component" value="Unassembled WGS sequence"/>
</dbReference>